<proteinExistence type="predicted"/>
<dbReference type="Proteomes" id="UP000016930">
    <property type="component" value="Unassembled WGS sequence"/>
</dbReference>
<keyword evidence="3" id="KW-1185">Reference proteome</keyword>
<feature type="region of interest" description="Disordered" evidence="1">
    <location>
        <begin position="195"/>
        <end position="294"/>
    </location>
</feature>
<dbReference type="EMBL" id="KB445798">
    <property type="protein sequence ID" value="EMD36219.1"/>
    <property type="molecule type" value="Genomic_DNA"/>
</dbReference>
<protein>
    <submittedName>
        <fullName evidence="2">Uncharacterized protein</fullName>
    </submittedName>
</protein>
<name>M2PJ38_CERS8</name>
<organism evidence="2 3">
    <name type="scientific">Ceriporiopsis subvermispora (strain B)</name>
    <name type="common">White-rot fungus</name>
    <name type="synonym">Gelatoporia subvermispora</name>
    <dbReference type="NCBI Taxonomy" id="914234"/>
    <lineage>
        <taxon>Eukaryota</taxon>
        <taxon>Fungi</taxon>
        <taxon>Dikarya</taxon>
        <taxon>Basidiomycota</taxon>
        <taxon>Agaricomycotina</taxon>
        <taxon>Agaricomycetes</taxon>
        <taxon>Polyporales</taxon>
        <taxon>Gelatoporiaceae</taxon>
        <taxon>Gelatoporia</taxon>
    </lineage>
</organism>
<dbReference type="AlphaFoldDB" id="M2PJ38"/>
<accession>M2PJ38</accession>
<reference evidence="2 3" key="1">
    <citation type="journal article" date="2012" name="Proc. Natl. Acad. Sci. U.S.A.">
        <title>Comparative genomics of Ceriporiopsis subvermispora and Phanerochaete chrysosporium provide insight into selective ligninolysis.</title>
        <authorList>
            <person name="Fernandez-Fueyo E."/>
            <person name="Ruiz-Duenas F.J."/>
            <person name="Ferreira P."/>
            <person name="Floudas D."/>
            <person name="Hibbett D.S."/>
            <person name="Canessa P."/>
            <person name="Larrondo L.F."/>
            <person name="James T.Y."/>
            <person name="Seelenfreund D."/>
            <person name="Lobos S."/>
            <person name="Polanco R."/>
            <person name="Tello M."/>
            <person name="Honda Y."/>
            <person name="Watanabe T."/>
            <person name="Watanabe T."/>
            <person name="Ryu J.S."/>
            <person name="Kubicek C.P."/>
            <person name="Schmoll M."/>
            <person name="Gaskell J."/>
            <person name="Hammel K.E."/>
            <person name="St John F.J."/>
            <person name="Vanden Wymelenberg A."/>
            <person name="Sabat G."/>
            <person name="Splinter BonDurant S."/>
            <person name="Syed K."/>
            <person name="Yadav J.S."/>
            <person name="Doddapaneni H."/>
            <person name="Subramanian V."/>
            <person name="Lavin J.L."/>
            <person name="Oguiza J.A."/>
            <person name="Perez G."/>
            <person name="Pisabarro A.G."/>
            <person name="Ramirez L."/>
            <person name="Santoyo F."/>
            <person name="Master E."/>
            <person name="Coutinho P.M."/>
            <person name="Henrissat B."/>
            <person name="Lombard V."/>
            <person name="Magnuson J.K."/>
            <person name="Kuees U."/>
            <person name="Hori C."/>
            <person name="Igarashi K."/>
            <person name="Samejima M."/>
            <person name="Held B.W."/>
            <person name="Barry K.W."/>
            <person name="LaButti K.M."/>
            <person name="Lapidus A."/>
            <person name="Lindquist E.A."/>
            <person name="Lucas S.M."/>
            <person name="Riley R."/>
            <person name="Salamov A.A."/>
            <person name="Hoffmeister D."/>
            <person name="Schwenk D."/>
            <person name="Hadar Y."/>
            <person name="Yarden O."/>
            <person name="de Vries R.P."/>
            <person name="Wiebenga A."/>
            <person name="Stenlid J."/>
            <person name="Eastwood D."/>
            <person name="Grigoriev I.V."/>
            <person name="Berka R.M."/>
            <person name="Blanchette R.A."/>
            <person name="Kersten P."/>
            <person name="Martinez A.T."/>
            <person name="Vicuna R."/>
            <person name="Cullen D."/>
        </authorList>
    </citation>
    <scope>NUCLEOTIDE SEQUENCE [LARGE SCALE GENOMIC DNA]</scope>
    <source>
        <strain evidence="2 3">B</strain>
    </source>
</reference>
<feature type="compositionally biased region" description="Basic residues" evidence="1">
    <location>
        <begin position="212"/>
        <end position="227"/>
    </location>
</feature>
<evidence type="ECO:0000313" key="2">
    <source>
        <dbReference type="EMBL" id="EMD36219.1"/>
    </source>
</evidence>
<dbReference type="HOGENOM" id="CLU_946645_0_0_1"/>
<gene>
    <name evidence="2" type="ORF">CERSUDRAFT_74248</name>
</gene>
<sequence>MARAKIPTAARRHVRFNSPVHVSNRASAVMGLAPRELHRRGILVRQTRALAAGQPVAPSSPAPVHTQRRSARLARQAPEFQGLTTFRKVVRAKPPLVRRSGLTSSIVRIGSLELIEANQRPNTQRLVVKRGAVGEMERDLQAANREERLRQWEQQQRREQEERTKRIIEEQIARLPDIARLQRLAACGRSMSEISTEVEVEVPEPPQSKVLKSPKLKKVMSPRKSVAHAKPPSTQQLLVDNKKAERKQRKAAKQDPKPEPQAAKPASRSSPRKKPASRASQPEFIQGSSKGAAR</sequence>
<evidence type="ECO:0000313" key="3">
    <source>
        <dbReference type="Proteomes" id="UP000016930"/>
    </source>
</evidence>
<evidence type="ECO:0000256" key="1">
    <source>
        <dbReference type="SAM" id="MobiDB-lite"/>
    </source>
</evidence>